<dbReference type="GO" id="GO:0003677">
    <property type="term" value="F:DNA binding"/>
    <property type="evidence" value="ECO:0007669"/>
    <property type="project" value="TreeGrafter"/>
</dbReference>
<name>A0A316YM19_9BASI</name>
<feature type="compositionally biased region" description="Pro residues" evidence="1">
    <location>
        <begin position="48"/>
        <end position="58"/>
    </location>
</feature>
<evidence type="ECO:0000313" key="3">
    <source>
        <dbReference type="Proteomes" id="UP000245768"/>
    </source>
</evidence>
<sequence length="604" mass="65272">MHYEEYERRAAHYPPPPPSAGGRASPPPPPFYTSTHQQHPHSPVYYPTAPPPPPPPPAHYGGYPAPYGSGGYYDGPPAPSPFVGGSPAPPPPSAVAHHHHHAHHPAQAYEPKMMAATHLHHHQQQQQQHHHQQPFHTHPHPHHVAPVHHHAPPMHASSGPGPLITPPMSSGGDQQPTYVGYIKSSTDAILLLSACDLPSDANTTKSTSPPGGRGMTNALPPPRRVTRRLLDAERAELVASGSVFVWDEKEAGMKRWTDGRVWSASRVSGCFLTYRELEARKKTNPSSSLNGHPDGPTSNQYKPEGLIKQSFSITTASGRKLHVISYFTKRDVREGRLRRVSEDPRFVGEGGGEWGLQIDEAEYSFPDLGGGGSHDGQVAAQLGSQPPLPPQHQHQAQPPPQSQSPHAQLQAQPTQPDRQHYSAAAQHSGYQDDEVSLGSRSASPQYPAQSPSSKAYHNVPSAAPALASTTAAPSTSLKRSRDQAGEDDEDDDEDEDDEEHRRAERYTAQDGRPSSYFRAETNSTKRPPVRPRLARGRSNSMSASIGNSNNSHLGGAGSSSTATNDGRTSFQSNTSFATTVSTGEGQVRSTLAHHAARVCHSRQL</sequence>
<feature type="region of interest" description="Disordered" evidence="1">
    <location>
        <begin position="282"/>
        <end position="303"/>
    </location>
</feature>
<dbReference type="PANTHER" id="PTHR28027:SF1">
    <property type="entry name" value="CAMP INDEPENDENT REGULATORY PROTEIN (AFU_ORTHOLOGUE AFUA_3G09640)"/>
    <property type="match status" value="1"/>
</dbReference>
<organism evidence="2 3">
    <name type="scientific">Acaromyces ingoldii</name>
    <dbReference type="NCBI Taxonomy" id="215250"/>
    <lineage>
        <taxon>Eukaryota</taxon>
        <taxon>Fungi</taxon>
        <taxon>Dikarya</taxon>
        <taxon>Basidiomycota</taxon>
        <taxon>Ustilaginomycotina</taxon>
        <taxon>Exobasidiomycetes</taxon>
        <taxon>Exobasidiales</taxon>
        <taxon>Cryptobasidiaceae</taxon>
        <taxon>Acaromyces</taxon>
    </lineage>
</organism>
<dbReference type="EMBL" id="KZ819636">
    <property type="protein sequence ID" value="PWN90299.1"/>
    <property type="molecule type" value="Genomic_DNA"/>
</dbReference>
<feature type="region of interest" description="Disordered" evidence="1">
    <location>
        <begin position="365"/>
        <end position="570"/>
    </location>
</feature>
<feature type="compositionally biased region" description="Pro residues" evidence="1">
    <location>
        <begin position="13"/>
        <end position="31"/>
    </location>
</feature>
<dbReference type="Proteomes" id="UP000245768">
    <property type="component" value="Unassembled WGS sequence"/>
</dbReference>
<feature type="region of interest" description="Disordered" evidence="1">
    <location>
        <begin position="1"/>
        <end position="159"/>
    </location>
</feature>
<dbReference type="PANTHER" id="PTHR28027">
    <property type="entry name" value="TRANSCRIPTIONAL REGULATOR MIT1"/>
    <property type="match status" value="1"/>
</dbReference>
<feature type="compositionally biased region" description="Polar residues" evidence="1">
    <location>
        <begin position="284"/>
        <end position="301"/>
    </location>
</feature>
<accession>A0A316YM19</accession>
<feature type="region of interest" description="Disordered" evidence="1">
    <location>
        <begin position="201"/>
        <end position="223"/>
    </location>
</feature>
<feature type="compositionally biased region" description="Low complexity" evidence="1">
    <location>
        <begin position="403"/>
        <end position="413"/>
    </location>
</feature>
<feature type="compositionally biased region" description="Low complexity" evidence="1">
    <location>
        <begin position="439"/>
        <end position="453"/>
    </location>
</feature>
<feature type="compositionally biased region" description="Low complexity" evidence="1">
    <location>
        <begin position="379"/>
        <end position="396"/>
    </location>
</feature>
<dbReference type="InParanoid" id="A0A316YM19"/>
<feature type="compositionally biased region" description="Basic residues" evidence="1">
    <location>
        <begin position="118"/>
        <end position="152"/>
    </location>
</feature>
<reference evidence="2 3" key="1">
    <citation type="journal article" date="2018" name="Mol. Biol. Evol.">
        <title>Broad Genomic Sampling Reveals a Smut Pathogenic Ancestry of the Fungal Clade Ustilaginomycotina.</title>
        <authorList>
            <person name="Kijpornyongpan T."/>
            <person name="Mondo S.J."/>
            <person name="Barry K."/>
            <person name="Sandor L."/>
            <person name="Lee J."/>
            <person name="Lipzen A."/>
            <person name="Pangilinan J."/>
            <person name="LaButti K."/>
            <person name="Hainaut M."/>
            <person name="Henrissat B."/>
            <person name="Grigoriev I.V."/>
            <person name="Spatafora J.W."/>
            <person name="Aime M.C."/>
        </authorList>
    </citation>
    <scope>NUCLEOTIDE SEQUENCE [LARGE SCALE GENOMIC DNA]</scope>
    <source>
        <strain evidence="2 3">MCA 4198</strain>
    </source>
</reference>
<protein>
    <recommendedName>
        <fullName evidence="4">cAMP-independent regulatory protein pac2</fullName>
    </recommendedName>
</protein>
<keyword evidence="3" id="KW-1185">Reference proteome</keyword>
<gene>
    <name evidence="2" type="ORF">FA10DRAFT_260158</name>
</gene>
<evidence type="ECO:0000313" key="2">
    <source>
        <dbReference type="EMBL" id="PWN90299.1"/>
    </source>
</evidence>
<feature type="compositionally biased region" description="Basic and acidic residues" evidence="1">
    <location>
        <begin position="1"/>
        <end position="10"/>
    </location>
</feature>
<feature type="compositionally biased region" description="Polar residues" evidence="1">
    <location>
        <begin position="537"/>
        <end position="570"/>
    </location>
</feature>
<dbReference type="Pfam" id="PF09729">
    <property type="entry name" value="Gti1_Pac2"/>
    <property type="match status" value="1"/>
</dbReference>
<feature type="compositionally biased region" description="Acidic residues" evidence="1">
    <location>
        <begin position="485"/>
        <end position="498"/>
    </location>
</feature>
<dbReference type="AlphaFoldDB" id="A0A316YM19"/>
<proteinExistence type="predicted"/>
<dbReference type="RefSeq" id="XP_025377497.1">
    <property type="nucleotide sequence ID" value="XM_025519999.1"/>
</dbReference>
<dbReference type="OrthoDB" id="5572844at2759"/>
<feature type="compositionally biased region" description="Low complexity" evidence="1">
    <location>
        <begin position="460"/>
        <end position="477"/>
    </location>
</feature>
<dbReference type="InterPro" id="IPR018608">
    <property type="entry name" value="Gti1/Pac2"/>
</dbReference>
<dbReference type="GeneID" id="37041915"/>
<evidence type="ECO:0000256" key="1">
    <source>
        <dbReference type="SAM" id="MobiDB-lite"/>
    </source>
</evidence>
<evidence type="ECO:0008006" key="4">
    <source>
        <dbReference type="Google" id="ProtNLM"/>
    </source>
</evidence>